<keyword evidence="1" id="KW-1133">Transmembrane helix</keyword>
<sequence>DPNENSSQSPPHIDHHCCYGYGDSLDGIFCQRCTCESCGNDAHIGYNCPPKVPIISNPEPCHNQNVDEFPQTLLRFHPTCYSGDGNSFDYDSTPHFVNDSPNIFNPPPQPPMYSYEFCGNDAHYSHNCPPQFEDLVPIPSESEGIPDNMCDVPFHDNSLPLDISKDKFEDFFDSNDDFISLLTTSIMLRHRLMILSVSLEESPSPFHILVEDSDSFFENFDTSLSYSDNSLPEFETFRDHTEETSSVSTTTHADNSLPKYDSFIFKIEPDQDELISVVMEDNLGQAHVHVPNMLPTHPTLMLDSDFIPSYNSLPESEIFCFDIKEKNSGSTTIHADISLPDIDHFHFKIEPDPGELTSIVNSGIRENVLSATNVNLPPRMANLLSLLMLYGSFFLFLHISLLLHIFSPHGMKIQFLTSASPIIVSLL</sequence>
<reference evidence="2" key="1">
    <citation type="journal article" date="2019" name="Sci. Rep.">
        <title>Draft genome of Tanacetum cinerariifolium, the natural source of mosquito coil.</title>
        <authorList>
            <person name="Yamashiro T."/>
            <person name="Shiraishi A."/>
            <person name="Satake H."/>
            <person name="Nakayama K."/>
        </authorList>
    </citation>
    <scope>NUCLEOTIDE SEQUENCE</scope>
</reference>
<accession>A0A699HYF4</accession>
<name>A0A699HYF4_TANCI</name>
<gene>
    <name evidence="2" type="ORF">Tci_456885</name>
</gene>
<proteinExistence type="predicted"/>
<evidence type="ECO:0000256" key="1">
    <source>
        <dbReference type="SAM" id="Phobius"/>
    </source>
</evidence>
<comment type="caution">
    <text evidence="2">The sequence shown here is derived from an EMBL/GenBank/DDBJ whole genome shotgun (WGS) entry which is preliminary data.</text>
</comment>
<feature type="transmembrane region" description="Helical" evidence="1">
    <location>
        <begin position="383"/>
        <end position="406"/>
    </location>
</feature>
<dbReference type="EMBL" id="BKCJ010215609">
    <property type="protein sequence ID" value="GEY84911.1"/>
    <property type="molecule type" value="Genomic_DNA"/>
</dbReference>
<dbReference type="AlphaFoldDB" id="A0A699HYF4"/>
<feature type="non-terminal residue" evidence="2">
    <location>
        <position position="1"/>
    </location>
</feature>
<evidence type="ECO:0000313" key="2">
    <source>
        <dbReference type="EMBL" id="GEY84911.1"/>
    </source>
</evidence>
<keyword evidence="1" id="KW-0472">Membrane</keyword>
<organism evidence="2">
    <name type="scientific">Tanacetum cinerariifolium</name>
    <name type="common">Dalmatian daisy</name>
    <name type="synonym">Chrysanthemum cinerariifolium</name>
    <dbReference type="NCBI Taxonomy" id="118510"/>
    <lineage>
        <taxon>Eukaryota</taxon>
        <taxon>Viridiplantae</taxon>
        <taxon>Streptophyta</taxon>
        <taxon>Embryophyta</taxon>
        <taxon>Tracheophyta</taxon>
        <taxon>Spermatophyta</taxon>
        <taxon>Magnoliopsida</taxon>
        <taxon>eudicotyledons</taxon>
        <taxon>Gunneridae</taxon>
        <taxon>Pentapetalae</taxon>
        <taxon>asterids</taxon>
        <taxon>campanulids</taxon>
        <taxon>Asterales</taxon>
        <taxon>Asteraceae</taxon>
        <taxon>Asteroideae</taxon>
        <taxon>Anthemideae</taxon>
        <taxon>Anthemidinae</taxon>
        <taxon>Tanacetum</taxon>
    </lineage>
</organism>
<protein>
    <submittedName>
        <fullName evidence="2">Uncharacterized protein</fullName>
    </submittedName>
</protein>
<keyword evidence="1" id="KW-0812">Transmembrane</keyword>